<dbReference type="eggNOG" id="COG0317">
    <property type="taxonomic scope" value="Bacteria"/>
</dbReference>
<dbReference type="InterPro" id="IPR012676">
    <property type="entry name" value="TGS-like"/>
</dbReference>
<sequence length="734" mass="85510">MIIKKNYLQNDILFQDLIKTVTKNISKTQILNKITKAYQLAKYKHAGQKRLTGEDYIVHLVTVAKILSHLNVEPNTLMAGLLHDILEDTDLSFSELTNLMGEDIANLVKYVTKLDKLVFNQDSGQSDNHQKIFLAMAQDIRVVIIKIVDRLHNMQTLKSLRPEKQVRIAKETLEIYASLTHRLGLFEIKSELEDLCLRYINPQIYYHISELIKAKKREREIAIEKIITNIKQLFFQNNLNNFIIKGRVKNIYSIYKKMTKRNLSFSEIFDLFAIRIIVDNLDLCYQILGIIHANYFPIPLKFKDYIAVPKPNLYQSLHTTVLSKTEGILFEIQIRTMAMDEIAEKGIASHWTYKENKVYSKETKQLEIAKKLRWYNELIKITKDSDNYPQETSKEFTDAIKNDILSENVYVFTPKQKVLELPKGSTPIDFAFRIHTEIGAKMSGAIINGKITPLNYQLKNGDFVDIKTNKNVATINKEWLRIVKTIYAKRKIKHILYKYQNEDLISLGKELLEKEKQLQKIFFTIDNKFLKNNLKKYNFNSLNDFYLEIGKKNISPKLIFQQHVFKEDEQKKLLNHYINKSSQISNKKNKIGIIVDGLSNIKLKLANCCLPVLGDTILGFISKEQGVVIHCSECKNLKKYNKNKLVNVVWDFNVKIKNSTYLYIKCSKNISLLPQIMNKLNKFAINVVNLNVINNKFETIIKLKILVNNKQELDNLMINLRNFSNIHYISRNVN</sequence>
<name>B3R0K4_PHYMT</name>
<gene>
    <name evidence="7" type="primary">spoT</name>
    <name evidence="7" type="ordered locus">ATP_00181</name>
</gene>
<dbReference type="FunFam" id="1.10.3210.10:FF:000001">
    <property type="entry name" value="GTP pyrophosphokinase RelA"/>
    <property type="match status" value="1"/>
</dbReference>
<feature type="domain" description="TGS" evidence="6">
    <location>
        <begin position="405"/>
        <end position="468"/>
    </location>
</feature>
<dbReference type="Pfam" id="PF04607">
    <property type="entry name" value="RelA_SpoT"/>
    <property type="match status" value="1"/>
</dbReference>
<dbReference type="GO" id="GO:0016787">
    <property type="term" value="F:hydrolase activity"/>
    <property type="evidence" value="ECO:0007669"/>
    <property type="project" value="UniProtKB-KW"/>
</dbReference>
<keyword evidence="7" id="KW-0378">Hydrolase</keyword>
<dbReference type="Pfam" id="PF02824">
    <property type="entry name" value="TGS"/>
    <property type="match status" value="1"/>
</dbReference>
<dbReference type="Gene3D" id="3.30.460.10">
    <property type="entry name" value="Beta Polymerase, domain 2"/>
    <property type="match status" value="1"/>
</dbReference>
<dbReference type="Pfam" id="PF13328">
    <property type="entry name" value="HD_4"/>
    <property type="match status" value="1"/>
</dbReference>
<dbReference type="Gene3D" id="3.10.20.30">
    <property type="match status" value="1"/>
</dbReference>
<dbReference type="NCBIfam" id="TIGR00691">
    <property type="entry name" value="spoT_relA"/>
    <property type="match status" value="1"/>
</dbReference>
<reference evidence="7 8" key="1">
    <citation type="journal article" date="2008" name="BMC Genomics">
        <title>The linear chromosome of the plant-pathogenic mycoplasma 'Candidatus Phytoplasma mali'.</title>
        <authorList>
            <person name="Kube M."/>
            <person name="Schneider B."/>
            <person name="Kuhl H."/>
            <person name="Dandekar T."/>
            <person name="Heitmann K."/>
            <person name="Migdoll A.M."/>
            <person name="Reinhardt R."/>
            <person name="Seemueller E."/>
        </authorList>
    </citation>
    <scope>NUCLEOTIDE SEQUENCE [LARGE SCALE GENOMIC DNA]</scope>
    <source>
        <strain evidence="7 8">AT</strain>
    </source>
</reference>
<comment type="pathway">
    <text evidence="1">Purine metabolism.</text>
</comment>
<dbReference type="PANTHER" id="PTHR21262">
    <property type="entry name" value="GUANOSINE-3',5'-BIS DIPHOSPHATE 3'-PYROPHOSPHOHYDROLASE"/>
    <property type="match status" value="1"/>
</dbReference>
<evidence type="ECO:0000256" key="2">
    <source>
        <dbReference type="ARBA" id="ARBA00041770"/>
    </source>
</evidence>
<comment type="function">
    <text evidence="3">In eubacteria ppGpp (guanosine 3'-diphosphate 5'-diphosphate) is a mediator of the stringent response that coordinates a variety of cellular activities in response to changes in nutritional abundance. This enzyme catalyzes the degradation of ppGpp into GDP. It may also be capable of catalyzing the synthesis of ppGpp.</text>
</comment>
<evidence type="ECO:0000256" key="4">
    <source>
        <dbReference type="RuleBase" id="RU003847"/>
    </source>
</evidence>
<dbReference type="InterPro" id="IPR004811">
    <property type="entry name" value="RelA/Spo_fam"/>
</dbReference>
<protein>
    <recommendedName>
        <fullName evidence="2">Penta-phosphate guanosine-3'-pyrophosphohydrolase</fullName>
    </recommendedName>
</protein>
<dbReference type="Proteomes" id="UP000002020">
    <property type="component" value="Chromosome"/>
</dbReference>
<dbReference type="FunFam" id="3.30.460.10:FF:000001">
    <property type="entry name" value="GTP pyrophosphokinase RelA"/>
    <property type="match status" value="1"/>
</dbReference>
<dbReference type="CDD" id="cd01668">
    <property type="entry name" value="TGS_RSH"/>
    <property type="match status" value="1"/>
</dbReference>
<dbReference type="InterPro" id="IPR003607">
    <property type="entry name" value="HD/PDEase_dom"/>
</dbReference>
<dbReference type="GO" id="GO:0005886">
    <property type="term" value="C:plasma membrane"/>
    <property type="evidence" value="ECO:0007669"/>
    <property type="project" value="TreeGrafter"/>
</dbReference>
<dbReference type="InterPro" id="IPR043519">
    <property type="entry name" value="NT_sf"/>
</dbReference>
<dbReference type="SUPFAM" id="SSF109604">
    <property type="entry name" value="HD-domain/PDEase-like"/>
    <property type="match status" value="1"/>
</dbReference>
<evidence type="ECO:0000259" key="5">
    <source>
        <dbReference type="PROSITE" id="PS51831"/>
    </source>
</evidence>
<dbReference type="SMART" id="SM00471">
    <property type="entry name" value="HDc"/>
    <property type="match status" value="1"/>
</dbReference>
<dbReference type="PROSITE" id="PS51880">
    <property type="entry name" value="TGS"/>
    <property type="match status" value="1"/>
</dbReference>
<dbReference type="PROSITE" id="PS51831">
    <property type="entry name" value="HD"/>
    <property type="match status" value="1"/>
</dbReference>
<dbReference type="Gene3D" id="1.10.3210.10">
    <property type="entry name" value="Hypothetical protein af1432"/>
    <property type="match status" value="1"/>
</dbReference>
<feature type="domain" description="HD" evidence="5">
    <location>
        <begin position="56"/>
        <end position="154"/>
    </location>
</feature>
<evidence type="ECO:0000256" key="3">
    <source>
        <dbReference type="ARBA" id="ARBA00056789"/>
    </source>
</evidence>
<dbReference type="InterPro" id="IPR006674">
    <property type="entry name" value="HD_domain"/>
</dbReference>
<dbReference type="STRING" id="37692.ATP_00181"/>
<organism evidence="8">
    <name type="scientific">Phytoplasma mali (strain AT)</name>
    <dbReference type="NCBI Taxonomy" id="482235"/>
    <lineage>
        <taxon>Bacteria</taxon>
        <taxon>Bacillati</taxon>
        <taxon>Mycoplasmatota</taxon>
        <taxon>Mollicutes</taxon>
        <taxon>Acholeplasmatales</taxon>
        <taxon>Acholeplasmataceae</taxon>
        <taxon>Candidatus Phytoplasma</taxon>
        <taxon>16SrX (Apple proliferation group)</taxon>
    </lineage>
</organism>
<evidence type="ECO:0000313" key="8">
    <source>
        <dbReference type="Proteomes" id="UP000002020"/>
    </source>
</evidence>
<keyword evidence="8" id="KW-1185">Reference proteome</keyword>
<dbReference type="PANTHER" id="PTHR21262:SF31">
    <property type="entry name" value="GTP PYROPHOSPHOKINASE"/>
    <property type="match status" value="1"/>
</dbReference>
<dbReference type="KEGG" id="pml:ATP_00181"/>
<dbReference type="HOGENOM" id="CLU_012300_3_0_14"/>
<evidence type="ECO:0000256" key="1">
    <source>
        <dbReference type="ARBA" id="ARBA00025704"/>
    </source>
</evidence>
<dbReference type="InterPro" id="IPR012675">
    <property type="entry name" value="Beta-grasp_dom_sf"/>
</dbReference>
<dbReference type="SUPFAM" id="SSF81301">
    <property type="entry name" value="Nucleotidyltransferase"/>
    <property type="match status" value="1"/>
</dbReference>
<dbReference type="FunFam" id="3.10.20.30:FF:000002">
    <property type="entry name" value="GTP pyrophosphokinase (RelA/SpoT)"/>
    <property type="match status" value="1"/>
</dbReference>
<dbReference type="EMBL" id="CU469464">
    <property type="protein sequence ID" value="CAP18368.1"/>
    <property type="molecule type" value="Genomic_DNA"/>
</dbReference>
<dbReference type="AlphaFoldDB" id="B3R0K4"/>
<proteinExistence type="inferred from homology"/>
<dbReference type="InterPro" id="IPR004095">
    <property type="entry name" value="TGS"/>
</dbReference>
<comment type="similarity">
    <text evidence="4">Belongs to the relA/spoT family.</text>
</comment>
<evidence type="ECO:0000313" key="7">
    <source>
        <dbReference type="EMBL" id="CAP18368.1"/>
    </source>
</evidence>
<dbReference type="CDD" id="cd00077">
    <property type="entry name" value="HDc"/>
    <property type="match status" value="1"/>
</dbReference>
<dbReference type="InterPro" id="IPR007685">
    <property type="entry name" value="RelA_SpoT"/>
</dbReference>
<accession>B3R0K4</accession>
<dbReference type="SMART" id="SM00954">
    <property type="entry name" value="RelA_SpoT"/>
    <property type="match status" value="1"/>
</dbReference>
<dbReference type="GO" id="GO:0015969">
    <property type="term" value="P:guanosine tetraphosphate metabolic process"/>
    <property type="evidence" value="ECO:0007669"/>
    <property type="project" value="InterPro"/>
</dbReference>
<dbReference type="InterPro" id="IPR033655">
    <property type="entry name" value="TGS_RelA/SpoT"/>
</dbReference>
<dbReference type="CDD" id="cd05399">
    <property type="entry name" value="NT_Rel-Spo_like"/>
    <property type="match status" value="1"/>
</dbReference>
<evidence type="ECO:0000259" key="6">
    <source>
        <dbReference type="PROSITE" id="PS51880"/>
    </source>
</evidence>
<dbReference type="SUPFAM" id="SSF81271">
    <property type="entry name" value="TGS-like"/>
    <property type="match status" value="1"/>
</dbReference>